<proteinExistence type="predicted"/>
<sequence>MAGDTKAVAGDHAFQERARLRQPTSREPKTITGTAATGHLGRLVVEDLLQRGVPAGQIVAAVRSPDKATGFADRGVRVFEADYIRPETLAAAFAGTDKLLLISSSEVGRRQAQHNNVVQAAVDAGVELIAYISAVNADSSSTKLAEEHRTTEALIRESGLPYVFLRNGWYIENSTENLATAFQFGTIAGSAGDGRISGAARADLAAAAAVVLTGDGHDGAVYELGGTPFTMTELAAEVAAQSGKPVTYQNLPAYAYTEMLLSAGRPAPFAALLVDSDLGISRGDFFSTSTDLERLIGRPSTPLTDVVAAAVKTA</sequence>
<dbReference type="RefSeq" id="WP_404819261.1">
    <property type="nucleotide sequence ID" value="NZ_JADBGF010000001.1"/>
</dbReference>
<dbReference type="Pfam" id="PF13460">
    <property type="entry name" value="NAD_binding_10"/>
    <property type="match status" value="1"/>
</dbReference>
<feature type="region of interest" description="Disordered" evidence="1">
    <location>
        <begin position="1"/>
        <end position="28"/>
    </location>
</feature>
<dbReference type="AlphaFoldDB" id="A0A8I0TQA0"/>
<dbReference type="PANTHER" id="PTHR47129">
    <property type="entry name" value="QUINONE OXIDOREDUCTASE 2"/>
    <property type="match status" value="1"/>
</dbReference>
<protein>
    <submittedName>
        <fullName evidence="3">NAD(P)H dehydrogenase (Quinone)</fullName>
        <ecNumber evidence="3">1.6.5.2</ecNumber>
    </submittedName>
</protein>
<dbReference type="EC" id="1.6.5.2" evidence="3"/>
<evidence type="ECO:0000313" key="4">
    <source>
        <dbReference type="Proteomes" id="UP000629287"/>
    </source>
</evidence>
<dbReference type="SUPFAM" id="SSF51735">
    <property type="entry name" value="NAD(P)-binding Rossmann-fold domains"/>
    <property type="match status" value="1"/>
</dbReference>
<evidence type="ECO:0000259" key="2">
    <source>
        <dbReference type="Pfam" id="PF13460"/>
    </source>
</evidence>
<keyword evidence="4" id="KW-1185">Reference proteome</keyword>
<dbReference type="Gene3D" id="3.90.25.10">
    <property type="entry name" value="UDP-galactose 4-epimerase, domain 1"/>
    <property type="match status" value="1"/>
</dbReference>
<name>A0A8I0TQA0_9ACTN</name>
<dbReference type="InterPro" id="IPR036291">
    <property type="entry name" value="NAD(P)-bd_dom_sf"/>
</dbReference>
<reference evidence="3 4" key="1">
    <citation type="submission" date="2020-10" db="EMBL/GenBank/DDBJ databases">
        <title>Sequencing the genomes of 1000 actinobacteria strains.</title>
        <authorList>
            <person name="Klenk H.-P."/>
        </authorList>
    </citation>
    <scope>NUCLEOTIDE SEQUENCE [LARGE SCALE GENOMIC DNA]</scope>
    <source>
        <strain evidence="3 4">DSM 41803</strain>
    </source>
</reference>
<accession>A0A8I0TQA0</accession>
<dbReference type="InterPro" id="IPR016040">
    <property type="entry name" value="NAD(P)-bd_dom"/>
</dbReference>
<comment type="caution">
    <text evidence="3">The sequence shown here is derived from an EMBL/GenBank/DDBJ whole genome shotgun (WGS) entry which is preliminary data.</text>
</comment>
<dbReference type="Gene3D" id="3.40.50.720">
    <property type="entry name" value="NAD(P)-binding Rossmann-like Domain"/>
    <property type="match status" value="1"/>
</dbReference>
<dbReference type="CDD" id="cd05269">
    <property type="entry name" value="TMR_SDR_a"/>
    <property type="match status" value="1"/>
</dbReference>
<organism evidence="3 4">
    <name type="scientific">Streptomyces stelliscabiei</name>
    <dbReference type="NCBI Taxonomy" id="146820"/>
    <lineage>
        <taxon>Bacteria</taxon>
        <taxon>Bacillati</taxon>
        <taxon>Actinomycetota</taxon>
        <taxon>Actinomycetes</taxon>
        <taxon>Kitasatosporales</taxon>
        <taxon>Streptomycetaceae</taxon>
        <taxon>Streptomyces</taxon>
    </lineage>
</organism>
<gene>
    <name evidence="3" type="ORF">H4687_000122</name>
</gene>
<evidence type="ECO:0000313" key="3">
    <source>
        <dbReference type="EMBL" id="MBE1593993.1"/>
    </source>
</evidence>
<dbReference type="GeneID" id="86824817"/>
<keyword evidence="3" id="KW-0560">Oxidoreductase</keyword>
<dbReference type="EMBL" id="JADBGF010000001">
    <property type="protein sequence ID" value="MBE1593993.1"/>
    <property type="molecule type" value="Genomic_DNA"/>
</dbReference>
<dbReference type="InterPro" id="IPR052718">
    <property type="entry name" value="NmrA-type_oxidoreductase"/>
</dbReference>
<dbReference type="Proteomes" id="UP000629287">
    <property type="component" value="Unassembled WGS sequence"/>
</dbReference>
<dbReference type="GO" id="GO:0003955">
    <property type="term" value="F:NAD(P)H dehydrogenase (quinone) activity"/>
    <property type="evidence" value="ECO:0007669"/>
    <property type="project" value="UniProtKB-EC"/>
</dbReference>
<feature type="compositionally biased region" description="Basic and acidic residues" evidence="1">
    <location>
        <begin position="13"/>
        <end position="28"/>
    </location>
</feature>
<evidence type="ECO:0000256" key="1">
    <source>
        <dbReference type="SAM" id="MobiDB-lite"/>
    </source>
</evidence>
<feature type="domain" description="NAD(P)-binding" evidence="2">
    <location>
        <begin position="36"/>
        <end position="212"/>
    </location>
</feature>
<dbReference type="PANTHER" id="PTHR47129:SF1">
    <property type="entry name" value="NMRA-LIKE DOMAIN-CONTAINING PROTEIN"/>
    <property type="match status" value="1"/>
</dbReference>